<comment type="similarity">
    <text evidence="1">Belongs to the ABC transporter superfamily.</text>
</comment>
<comment type="caution">
    <text evidence="7">The sequence shown here is derived from an EMBL/GenBank/DDBJ whole genome shotgun (WGS) entry which is preliminary data.</text>
</comment>
<keyword evidence="8" id="KW-1185">Reference proteome</keyword>
<dbReference type="GO" id="GO:0005524">
    <property type="term" value="F:ATP binding"/>
    <property type="evidence" value="ECO:0007669"/>
    <property type="project" value="UniProtKB-KW"/>
</dbReference>
<dbReference type="PANTHER" id="PTHR43820:SF4">
    <property type="entry name" value="HIGH-AFFINITY BRANCHED-CHAIN AMINO ACID TRANSPORT ATP-BINDING PROTEIN LIVF"/>
    <property type="match status" value="1"/>
</dbReference>
<dbReference type="CDD" id="cd03224">
    <property type="entry name" value="ABC_TM1139_LivF_branched"/>
    <property type="match status" value="1"/>
</dbReference>
<accession>A0A7Y9Z7E9</accession>
<evidence type="ECO:0000256" key="2">
    <source>
        <dbReference type="ARBA" id="ARBA00022448"/>
    </source>
</evidence>
<evidence type="ECO:0000256" key="5">
    <source>
        <dbReference type="ARBA" id="ARBA00022970"/>
    </source>
</evidence>
<dbReference type="GO" id="GO:0015658">
    <property type="term" value="F:branched-chain amino acid transmembrane transporter activity"/>
    <property type="evidence" value="ECO:0007669"/>
    <property type="project" value="TreeGrafter"/>
</dbReference>
<evidence type="ECO:0000313" key="8">
    <source>
        <dbReference type="Proteomes" id="UP000547973"/>
    </source>
</evidence>
<dbReference type="OrthoDB" id="9805514at2"/>
<dbReference type="Proteomes" id="UP000547973">
    <property type="component" value="Unassembled WGS sequence"/>
</dbReference>
<dbReference type="PANTHER" id="PTHR43820">
    <property type="entry name" value="HIGH-AFFINITY BRANCHED-CHAIN AMINO ACID TRANSPORT ATP-BINDING PROTEIN LIVF"/>
    <property type="match status" value="1"/>
</dbReference>
<dbReference type="GO" id="GO:0015807">
    <property type="term" value="P:L-amino acid transport"/>
    <property type="evidence" value="ECO:0007669"/>
    <property type="project" value="TreeGrafter"/>
</dbReference>
<protein>
    <submittedName>
        <fullName evidence="7">Branched-chain amino acid transport system ATP-binding protein</fullName>
    </submittedName>
</protein>
<dbReference type="InterPro" id="IPR003593">
    <property type="entry name" value="AAA+_ATPase"/>
</dbReference>
<keyword evidence="4 7" id="KW-0067">ATP-binding</keyword>
<dbReference type="RefSeq" id="WP_062074819.1">
    <property type="nucleotide sequence ID" value="NZ_BBRC01000004.1"/>
</dbReference>
<evidence type="ECO:0000313" key="7">
    <source>
        <dbReference type="EMBL" id="NYI40194.1"/>
    </source>
</evidence>
<feature type="domain" description="ABC transporter" evidence="6">
    <location>
        <begin position="20"/>
        <end position="252"/>
    </location>
</feature>
<dbReference type="AlphaFoldDB" id="A0A7Y9Z7E9"/>
<dbReference type="Pfam" id="PF00005">
    <property type="entry name" value="ABC_tran"/>
    <property type="match status" value="1"/>
</dbReference>
<keyword evidence="2" id="KW-0813">Transport</keyword>
<dbReference type="InterPro" id="IPR027417">
    <property type="entry name" value="P-loop_NTPase"/>
</dbReference>
<keyword evidence="3" id="KW-0547">Nucleotide-binding</keyword>
<organism evidence="7 8">
    <name type="scientific">Demequina lutea</name>
    <dbReference type="NCBI Taxonomy" id="431489"/>
    <lineage>
        <taxon>Bacteria</taxon>
        <taxon>Bacillati</taxon>
        <taxon>Actinomycetota</taxon>
        <taxon>Actinomycetes</taxon>
        <taxon>Micrococcales</taxon>
        <taxon>Demequinaceae</taxon>
        <taxon>Demequina</taxon>
    </lineage>
</organism>
<evidence type="ECO:0000256" key="4">
    <source>
        <dbReference type="ARBA" id="ARBA00022840"/>
    </source>
</evidence>
<evidence type="ECO:0000256" key="3">
    <source>
        <dbReference type="ARBA" id="ARBA00022741"/>
    </source>
</evidence>
<sequence length="270" mass="28142">MAEIVADSAAASGGDESTILRLKGVTAGYGAGLILKGVDLTVPTGTIVCLIGPNGAGKSTVLKTISGLLRPEDGQVLFRGEDISRLSSRERLDRGVVHVPQDRSLFPGMSVWENVVMGAFILKDQALIRSRMEQVSTLFPIVAERKNAAAGSLSGGEQKQVELARSLMLDPALILLDEPSIGLDPKARKSVFESITQLAADGRSVLLVEQNARSGLAVAHHAAVLEAGRVALTGTGEQLLTDPEVARLYLGANAVAAVSTDSPSESAPQG</sequence>
<proteinExistence type="inferred from homology"/>
<name>A0A7Y9Z7E9_9MICO</name>
<gene>
    <name evidence="7" type="ORF">BKA03_000313</name>
</gene>
<keyword evidence="5" id="KW-0029">Amino-acid transport</keyword>
<dbReference type="SUPFAM" id="SSF52540">
    <property type="entry name" value="P-loop containing nucleoside triphosphate hydrolases"/>
    <property type="match status" value="1"/>
</dbReference>
<dbReference type="GO" id="GO:0016887">
    <property type="term" value="F:ATP hydrolysis activity"/>
    <property type="evidence" value="ECO:0007669"/>
    <property type="project" value="InterPro"/>
</dbReference>
<evidence type="ECO:0000256" key="1">
    <source>
        <dbReference type="ARBA" id="ARBA00005417"/>
    </source>
</evidence>
<dbReference type="PROSITE" id="PS50893">
    <property type="entry name" value="ABC_TRANSPORTER_2"/>
    <property type="match status" value="1"/>
</dbReference>
<dbReference type="InterPro" id="IPR003439">
    <property type="entry name" value="ABC_transporter-like_ATP-bd"/>
</dbReference>
<dbReference type="EMBL" id="JACBZO010000001">
    <property type="protein sequence ID" value="NYI40194.1"/>
    <property type="molecule type" value="Genomic_DNA"/>
</dbReference>
<dbReference type="Gene3D" id="3.40.50.300">
    <property type="entry name" value="P-loop containing nucleotide triphosphate hydrolases"/>
    <property type="match status" value="1"/>
</dbReference>
<dbReference type="SMART" id="SM00382">
    <property type="entry name" value="AAA"/>
    <property type="match status" value="1"/>
</dbReference>
<dbReference type="InterPro" id="IPR052156">
    <property type="entry name" value="BCAA_Transport_ATP-bd_LivF"/>
</dbReference>
<evidence type="ECO:0000259" key="6">
    <source>
        <dbReference type="PROSITE" id="PS50893"/>
    </source>
</evidence>
<reference evidence="7 8" key="1">
    <citation type="submission" date="2020-07" db="EMBL/GenBank/DDBJ databases">
        <title>Sequencing the genomes of 1000 actinobacteria strains.</title>
        <authorList>
            <person name="Klenk H.-P."/>
        </authorList>
    </citation>
    <scope>NUCLEOTIDE SEQUENCE [LARGE SCALE GENOMIC DNA]</scope>
    <source>
        <strain evidence="7 8">DSM 19970</strain>
    </source>
</reference>